<name>A0A2U9CXD4_SCOMX</name>
<evidence type="ECO:0000313" key="1">
    <source>
        <dbReference type="EMBL" id="AWP21278.1"/>
    </source>
</evidence>
<organism evidence="1 2">
    <name type="scientific">Scophthalmus maximus</name>
    <name type="common">Turbot</name>
    <name type="synonym">Psetta maxima</name>
    <dbReference type="NCBI Taxonomy" id="52904"/>
    <lineage>
        <taxon>Eukaryota</taxon>
        <taxon>Metazoa</taxon>
        <taxon>Chordata</taxon>
        <taxon>Craniata</taxon>
        <taxon>Vertebrata</taxon>
        <taxon>Euteleostomi</taxon>
        <taxon>Actinopterygii</taxon>
        <taxon>Neopterygii</taxon>
        <taxon>Teleostei</taxon>
        <taxon>Neoteleostei</taxon>
        <taxon>Acanthomorphata</taxon>
        <taxon>Carangaria</taxon>
        <taxon>Pleuronectiformes</taxon>
        <taxon>Pleuronectoidei</taxon>
        <taxon>Scophthalmidae</taxon>
        <taxon>Scophthalmus</taxon>
    </lineage>
</organism>
<proteinExistence type="predicted"/>
<accession>A0A2U9CXD4</accession>
<protein>
    <submittedName>
        <fullName evidence="1">Uncharacterized protein</fullName>
    </submittedName>
</protein>
<sequence length="78" mass="8662">MGLVSSSYSHRSVMTGISHLPETLPVNIGCRPDGKSNGLFLSTIWFNDDHSGASLVHQTCFLFSIRQSKSRLHILYVI</sequence>
<evidence type="ECO:0000313" key="2">
    <source>
        <dbReference type="Proteomes" id="UP000246464"/>
    </source>
</evidence>
<keyword evidence="2" id="KW-1185">Reference proteome</keyword>
<dbReference type="Proteomes" id="UP000246464">
    <property type="component" value="Chromosome 22"/>
</dbReference>
<gene>
    <name evidence="1" type="ORF">SMAX5B_015924</name>
</gene>
<reference evidence="1 2" key="1">
    <citation type="submission" date="2017-12" db="EMBL/GenBank/DDBJ databases">
        <title>Integrating genomic resources of turbot (Scophthalmus maximus) in depth evaluation of genetic and physical mapping variation across individuals.</title>
        <authorList>
            <person name="Martinez P."/>
        </authorList>
    </citation>
    <scope>NUCLEOTIDE SEQUENCE [LARGE SCALE GENOMIC DNA]</scope>
</reference>
<dbReference type="EMBL" id="CP026264">
    <property type="protein sequence ID" value="AWP21278.1"/>
    <property type="molecule type" value="Genomic_DNA"/>
</dbReference>
<dbReference type="AlphaFoldDB" id="A0A2U9CXD4"/>